<evidence type="ECO:0000256" key="4">
    <source>
        <dbReference type="SAM" id="MobiDB-lite"/>
    </source>
</evidence>
<reference evidence="6 7" key="1">
    <citation type="submission" date="2019-09" db="EMBL/GenBank/DDBJ databases">
        <title>The draft genomes of Allium pathogen Pseudomonas sp.</title>
        <authorList>
            <person name="Fujikawa T."/>
            <person name="Sawada H."/>
        </authorList>
    </citation>
    <scope>NUCLEOTIDE SEQUENCE [LARGE SCALE GENOMIC DNA]</scope>
    <source>
        <strain evidence="6 7">MAFF 730085</strain>
    </source>
</reference>
<comment type="subcellular location">
    <subcellularLocation>
        <location evidence="1">Secreted</location>
    </subcellularLocation>
</comment>
<dbReference type="InterPro" id="IPR011049">
    <property type="entry name" value="Serralysin-like_metalloprot_C"/>
</dbReference>
<evidence type="ECO:0000256" key="3">
    <source>
        <dbReference type="ARBA" id="ARBA00022737"/>
    </source>
</evidence>
<dbReference type="EMBL" id="VUBA01000069">
    <property type="protein sequence ID" value="MPQ84787.1"/>
    <property type="molecule type" value="Genomic_DNA"/>
</dbReference>
<dbReference type="RefSeq" id="WP_152749521.1">
    <property type="nucleotide sequence ID" value="NZ_VUBA01000069.1"/>
</dbReference>
<dbReference type="AlphaFoldDB" id="A0A5N7JTR5"/>
<proteinExistence type="predicted"/>
<feature type="domain" description="Peptidase M10 serralysin C-terminal" evidence="5">
    <location>
        <begin position="246"/>
        <end position="337"/>
    </location>
</feature>
<name>A0A5N7JTR5_9PSED</name>
<dbReference type="Pfam" id="PF08548">
    <property type="entry name" value="Peptidase_M10_C"/>
    <property type="match status" value="1"/>
</dbReference>
<evidence type="ECO:0000256" key="2">
    <source>
        <dbReference type="ARBA" id="ARBA00022525"/>
    </source>
</evidence>
<comment type="caution">
    <text evidence="6">The sequence shown here is derived from an EMBL/GenBank/DDBJ whole genome shotgun (WGS) entry which is preliminary data.</text>
</comment>
<feature type="compositionally biased region" description="Polar residues" evidence="4">
    <location>
        <begin position="55"/>
        <end position="64"/>
    </location>
</feature>
<dbReference type="Proteomes" id="UP000325438">
    <property type="component" value="Unassembled WGS sequence"/>
</dbReference>
<evidence type="ECO:0000313" key="7">
    <source>
        <dbReference type="Proteomes" id="UP000325438"/>
    </source>
</evidence>
<dbReference type="InterPro" id="IPR013858">
    <property type="entry name" value="Peptidase_M10B_C"/>
</dbReference>
<sequence>MSTIQQPWRAQSDAPSNHVKSQTTAPAPEGVSSLALDTLLQSAPNNARAPKDADTATSGPESQAQLKQELKNLRAQLDRNTVERMLRAPDARESQAFMQKIDTLLTAESIKSLLRGPDAHSRAKDLNAIENLFSEHSIEAVLDPIQSEQVESYRNYVDAALFNLKAGLMNASPGSRFDMVRAFSKREQPALTTIQHYMTDLASKSKHLCDIATLVRKHSEGLQYALADDWDRGHQYPSGHENHPMIYSFSNTGESTLDQPSEIRNFVTGRDKLNLTGISRQLNKPLQSVNRLSGESGEIQLKYSREHNASVLVVTGNRGTPALVAKIFGHVTDKDLVT</sequence>
<accession>A0A5N7JTR5</accession>
<protein>
    <recommendedName>
        <fullName evidence="5">Peptidase M10 serralysin C-terminal domain-containing protein</fullName>
    </recommendedName>
</protein>
<organism evidence="6 7">
    <name type="scientific">Pseudomonas kitaguniensis</name>
    <dbReference type="NCBI Taxonomy" id="2607908"/>
    <lineage>
        <taxon>Bacteria</taxon>
        <taxon>Pseudomonadati</taxon>
        <taxon>Pseudomonadota</taxon>
        <taxon>Gammaproteobacteria</taxon>
        <taxon>Pseudomonadales</taxon>
        <taxon>Pseudomonadaceae</taxon>
        <taxon>Pseudomonas</taxon>
    </lineage>
</organism>
<dbReference type="GO" id="GO:0005509">
    <property type="term" value="F:calcium ion binding"/>
    <property type="evidence" value="ECO:0007669"/>
    <property type="project" value="InterPro"/>
</dbReference>
<evidence type="ECO:0000259" key="5">
    <source>
        <dbReference type="Pfam" id="PF08548"/>
    </source>
</evidence>
<evidence type="ECO:0000313" key="6">
    <source>
        <dbReference type="EMBL" id="MPQ84787.1"/>
    </source>
</evidence>
<dbReference type="Gene3D" id="2.150.10.10">
    <property type="entry name" value="Serralysin-like metalloprotease, C-terminal"/>
    <property type="match status" value="1"/>
</dbReference>
<dbReference type="GO" id="GO:0005615">
    <property type="term" value="C:extracellular space"/>
    <property type="evidence" value="ECO:0007669"/>
    <property type="project" value="InterPro"/>
</dbReference>
<evidence type="ECO:0000256" key="1">
    <source>
        <dbReference type="ARBA" id="ARBA00004613"/>
    </source>
</evidence>
<gene>
    <name evidence="6" type="ORF">F0170_12825</name>
</gene>
<keyword evidence="3" id="KW-0677">Repeat</keyword>
<feature type="compositionally biased region" description="Polar residues" evidence="4">
    <location>
        <begin position="1"/>
        <end position="25"/>
    </location>
</feature>
<keyword evidence="2" id="KW-0964">Secreted</keyword>
<feature type="region of interest" description="Disordered" evidence="4">
    <location>
        <begin position="1"/>
        <end position="64"/>
    </location>
</feature>